<dbReference type="PANTHER" id="PTHR43300">
    <property type="entry name" value="ACETYLTRANSFERASE"/>
    <property type="match status" value="1"/>
</dbReference>
<dbReference type="AlphaFoldDB" id="A0A3D8ISC7"/>
<evidence type="ECO:0000313" key="3">
    <source>
        <dbReference type="Proteomes" id="UP000256514"/>
    </source>
</evidence>
<name>A0A3D8ISC7_9HELI</name>
<evidence type="ECO:0000256" key="1">
    <source>
        <dbReference type="ARBA" id="ARBA00007274"/>
    </source>
</evidence>
<accession>A0A3D8ISC7</accession>
<dbReference type="EMBL" id="NXLT01000002">
    <property type="protein sequence ID" value="RDU68092.1"/>
    <property type="molecule type" value="Genomic_DNA"/>
</dbReference>
<comment type="similarity">
    <text evidence="1">Belongs to the transferase hexapeptide repeat family.</text>
</comment>
<protein>
    <submittedName>
        <fullName evidence="2">N-acetyltransferase</fullName>
    </submittedName>
</protein>
<keyword evidence="2" id="KW-0808">Transferase</keyword>
<keyword evidence="3" id="KW-1185">Reference proteome</keyword>
<dbReference type="Pfam" id="PF14602">
    <property type="entry name" value="Hexapep_2"/>
    <property type="match status" value="1"/>
</dbReference>
<dbReference type="SUPFAM" id="SSF51161">
    <property type="entry name" value="Trimeric LpxA-like enzymes"/>
    <property type="match status" value="1"/>
</dbReference>
<dbReference type="InterPro" id="IPR001451">
    <property type="entry name" value="Hexapep"/>
</dbReference>
<sequence>MEYFAHPSSIIDEGAVIGKDSKIWHFCHIFGSSVIGAHCSIGQNCMIAQNVHIGNNVRIQNNVSIVEGVRICDDVFIAPSVVFTNIKNPRAFISRKHQYMPTLLEKGCSVGANATIICGNTIGAYALIGAGAVVSHNVPAHALVVGNPARIVGWVDKAGVKLGFRQNRAYDSLDCSVYEMRDGVVVQIES</sequence>
<dbReference type="InterPro" id="IPR011004">
    <property type="entry name" value="Trimer_LpxA-like_sf"/>
</dbReference>
<dbReference type="GO" id="GO:0016740">
    <property type="term" value="F:transferase activity"/>
    <property type="evidence" value="ECO:0007669"/>
    <property type="project" value="UniProtKB-KW"/>
</dbReference>
<gene>
    <name evidence="2" type="ORF">CQA54_02715</name>
</gene>
<dbReference type="OrthoDB" id="9782091at2"/>
<dbReference type="PANTHER" id="PTHR43300:SF4">
    <property type="entry name" value="ACYL-[ACYL-CARRIER-PROTEIN]--UDP-N-ACETYLGLUCOSAMINE O-ACYLTRANSFERASE"/>
    <property type="match status" value="1"/>
</dbReference>
<comment type="caution">
    <text evidence="2">The sequence shown here is derived from an EMBL/GenBank/DDBJ whole genome shotgun (WGS) entry which is preliminary data.</text>
</comment>
<organism evidence="2 3">
    <name type="scientific">Helicobacter equorum</name>
    <dbReference type="NCBI Taxonomy" id="361872"/>
    <lineage>
        <taxon>Bacteria</taxon>
        <taxon>Pseudomonadati</taxon>
        <taxon>Campylobacterota</taxon>
        <taxon>Epsilonproteobacteria</taxon>
        <taxon>Campylobacterales</taxon>
        <taxon>Helicobacteraceae</taxon>
        <taxon>Helicobacter</taxon>
    </lineage>
</organism>
<evidence type="ECO:0000313" key="2">
    <source>
        <dbReference type="EMBL" id="RDU68092.1"/>
    </source>
</evidence>
<dbReference type="Gene3D" id="2.160.10.10">
    <property type="entry name" value="Hexapeptide repeat proteins"/>
    <property type="match status" value="1"/>
</dbReference>
<dbReference type="CDD" id="cd03358">
    <property type="entry name" value="LbH_WxcM_N_like"/>
    <property type="match status" value="1"/>
</dbReference>
<dbReference type="InterPro" id="IPR050179">
    <property type="entry name" value="Trans_hexapeptide_repeat"/>
</dbReference>
<dbReference type="Pfam" id="PF00132">
    <property type="entry name" value="Hexapep"/>
    <property type="match status" value="2"/>
</dbReference>
<reference evidence="2 3" key="1">
    <citation type="submission" date="2018-04" db="EMBL/GenBank/DDBJ databases">
        <title>Novel Campyloabacter and Helicobacter Species and Strains.</title>
        <authorList>
            <person name="Mannion A.J."/>
            <person name="Shen Z."/>
            <person name="Fox J.G."/>
        </authorList>
    </citation>
    <scope>NUCLEOTIDE SEQUENCE [LARGE SCALE GENOMIC DNA]</scope>
    <source>
        <strain evidence="2 3">MIT 12-6600</strain>
    </source>
</reference>
<dbReference type="RefSeq" id="WP_115570884.1">
    <property type="nucleotide sequence ID" value="NZ_NXLT01000002.1"/>
</dbReference>
<dbReference type="Proteomes" id="UP000256514">
    <property type="component" value="Unassembled WGS sequence"/>
</dbReference>
<proteinExistence type="inferred from homology"/>